<organism evidence="3 4">
    <name type="scientific">Lachnellula suecica</name>
    <dbReference type="NCBI Taxonomy" id="602035"/>
    <lineage>
        <taxon>Eukaryota</taxon>
        <taxon>Fungi</taxon>
        <taxon>Dikarya</taxon>
        <taxon>Ascomycota</taxon>
        <taxon>Pezizomycotina</taxon>
        <taxon>Leotiomycetes</taxon>
        <taxon>Helotiales</taxon>
        <taxon>Lachnaceae</taxon>
        <taxon>Lachnellula</taxon>
    </lineage>
</organism>
<sequence>MALSMARPPQPPSRSSSLRNFTPFSGTNNNMERTDSTSSQFALYKGVSKRPLGWKRSTKNPELRPRNMSVRKWDGATRTSTEWDGLRRDPELWFPEGNCNVHLYGKGQSRRGPAFKVPMEALMETNCRPLMHRFLAERFDETPSSVSSNENSDYFNFPMADLYIPAPPTSERGQSFIYHTATRNFFAWMFGKSLVGTHLGGALVGLLNSMNEFRSSGEDNVEAIIEYMDEEGYADMRNQPDHALAILFFAEHFHFKDLWIDAFSHCVGMTENLAARPGYEFISRTSRAFITRSRLEMDMRLDDCGRRLGTFLEEDLCDARLGLSTGARTHLDKFRSFLQSHFVAKLGYYPPTSSVAKDASFPKNIYGQMCSEFQKLYDFLVDTSITVSDSMPLSQQGGICVLQNVQFFDQRHKYEALLHPVPLLPEIEKPKPSNKRFTWNIKADKMKPDQRLVAFSALSKATNRRNSKLQECSLVRAYRGFEKECVFSPTKTDKNDKLSQTDARKVRWILVYTILQTLLSATRVPEEVRDIHNVPYNMCVLTAGCPPWKEERPLSTLLRSQTDQAKEEYRASLEEPEAEAKPSFMDSIKPDIDYTAIVHKPQLSRVNSESTLSMLTSRKGTVRRALSSLGNMPELHHPRPKRASYHEILVHGYGNGTHNVSITTANADGAPPRKSSTSSESSSAEGVSSRWSNSSDDAEEPTSPATTNSTSGSRRGSAAEASSKNSIRNFLDGPLSTFGLRRMPSSVYTTSVYAESVLQPDPLLVRRGEEQYMKVTKDVTVEWEDDVSGKSSEELNAYLET</sequence>
<dbReference type="AlphaFoldDB" id="A0A8T9C254"/>
<feature type="compositionally biased region" description="Low complexity" evidence="1">
    <location>
        <begin position="705"/>
        <end position="723"/>
    </location>
</feature>
<name>A0A8T9C254_9HELO</name>
<evidence type="ECO:0000313" key="3">
    <source>
        <dbReference type="EMBL" id="TVY76124.1"/>
    </source>
</evidence>
<feature type="region of interest" description="Disordered" evidence="1">
    <location>
        <begin position="52"/>
        <end position="81"/>
    </location>
</feature>
<comment type="caution">
    <text evidence="3">The sequence shown here is derived from an EMBL/GenBank/DDBJ whole genome shotgun (WGS) entry which is preliminary data.</text>
</comment>
<dbReference type="OrthoDB" id="4114825at2759"/>
<dbReference type="PANTHER" id="PTHR39601:SF1">
    <property type="entry name" value="CHORIOGENIN HMINOR"/>
    <property type="match status" value="1"/>
</dbReference>
<feature type="compositionally biased region" description="Polar residues" evidence="1">
    <location>
        <begin position="18"/>
        <end position="39"/>
    </location>
</feature>
<protein>
    <recommendedName>
        <fullName evidence="2">DUF8004 domain-containing protein</fullName>
    </recommendedName>
</protein>
<accession>A0A8T9C254</accession>
<feature type="region of interest" description="Disordered" evidence="1">
    <location>
        <begin position="660"/>
        <end position="725"/>
    </location>
</feature>
<proteinExistence type="predicted"/>
<evidence type="ECO:0000259" key="2">
    <source>
        <dbReference type="Pfam" id="PF26013"/>
    </source>
</evidence>
<feature type="compositionally biased region" description="Low complexity" evidence="1">
    <location>
        <begin position="675"/>
        <end position="692"/>
    </location>
</feature>
<dbReference type="EMBL" id="QGMK01000858">
    <property type="protein sequence ID" value="TVY76124.1"/>
    <property type="molecule type" value="Genomic_DNA"/>
</dbReference>
<keyword evidence="4" id="KW-1185">Reference proteome</keyword>
<evidence type="ECO:0000313" key="4">
    <source>
        <dbReference type="Proteomes" id="UP000469558"/>
    </source>
</evidence>
<feature type="compositionally biased region" description="Basic and acidic residues" evidence="1">
    <location>
        <begin position="59"/>
        <end position="75"/>
    </location>
</feature>
<dbReference type="InterPro" id="IPR058317">
    <property type="entry name" value="DUF8004"/>
</dbReference>
<feature type="domain" description="DUF8004" evidence="2">
    <location>
        <begin position="222"/>
        <end position="313"/>
    </location>
</feature>
<evidence type="ECO:0000256" key="1">
    <source>
        <dbReference type="SAM" id="MobiDB-lite"/>
    </source>
</evidence>
<dbReference type="PANTHER" id="PTHR39601">
    <property type="entry name" value="CHORIOGENIN HMINOR"/>
    <property type="match status" value="1"/>
</dbReference>
<dbReference type="Proteomes" id="UP000469558">
    <property type="component" value="Unassembled WGS sequence"/>
</dbReference>
<feature type="region of interest" description="Disordered" evidence="1">
    <location>
        <begin position="1"/>
        <end position="39"/>
    </location>
</feature>
<dbReference type="Pfam" id="PF26013">
    <property type="entry name" value="DUF8004"/>
    <property type="match status" value="1"/>
</dbReference>
<gene>
    <name evidence="3" type="ORF">LSUE1_G007131</name>
</gene>
<reference evidence="3 4" key="1">
    <citation type="submission" date="2018-05" db="EMBL/GenBank/DDBJ databases">
        <title>Genome sequencing and assembly of the regulated plant pathogen Lachnellula willkommii and related sister species for the development of diagnostic species identification markers.</title>
        <authorList>
            <person name="Giroux E."/>
            <person name="Bilodeau G."/>
        </authorList>
    </citation>
    <scope>NUCLEOTIDE SEQUENCE [LARGE SCALE GENOMIC DNA]</scope>
    <source>
        <strain evidence="3 4">CBS 268.59</strain>
    </source>
</reference>